<dbReference type="PANTHER" id="PTHR30273:SF2">
    <property type="entry name" value="PROTEIN FECR"/>
    <property type="match status" value="1"/>
</dbReference>
<dbReference type="Gene3D" id="1.10.10.10">
    <property type="entry name" value="Winged helix-like DNA-binding domain superfamily/Winged helix DNA-binding domain"/>
    <property type="match status" value="1"/>
</dbReference>
<dbReference type="OrthoDB" id="7030008at2"/>
<accession>A0A1Q9RC54</accession>
<dbReference type="InterPro" id="IPR007627">
    <property type="entry name" value="RNA_pol_sigma70_r2"/>
</dbReference>
<dbReference type="CDD" id="cd06171">
    <property type="entry name" value="Sigma70_r4"/>
    <property type="match status" value="1"/>
</dbReference>
<protein>
    <recommendedName>
        <fullName evidence="6">Sigma-70 family RNA polymerase sigma factor</fullName>
    </recommendedName>
</protein>
<dbReference type="PANTHER" id="PTHR30273">
    <property type="entry name" value="PERIPLASMIC SIGNAL SENSOR AND SIGMA FACTOR ACTIVATOR FECR-RELATED"/>
    <property type="match status" value="1"/>
</dbReference>
<reference evidence="4 5" key="1">
    <citation type="submission" date="2016-10" db="EMBL/GenBank/DDBJ databases">
        <title>Genome Sequence of Pseudomonas putida GM4FR.</title>
        <authorList>
            <person name="Poehlein A."/>
            <person name="Wemheuer F."/>
            <person name="Hollensteiner J."/>
            <person name="Wemheuer B."/>
        </authorList>
    </citation>
    <scope>NUCLEOTIDE SEQUENCE [LARGE SCALE GENOMIC DNA]</scope>
    <source>
        <strain evidence="4 5">GM4FR</strain>
    </source>
</reference>
<evidence type="ECO:0000259" key="1">
    <source>
        <dbReference type="Pfam" id="PF04542"/>
    </source>
</evidence>
<dbReference type="GO" id="GO:0006352">
    <property type="term" value="P:DNA-templated transcription initiation"/>
    <property type="evidence" value="ECO:0007669"/>
    <property type="project" value="InterPro"/>
</dbReference>
<evidence type="ECO:0008006" key="6">
    <source>
        <dbReference type="Google" id="ProtNLM"/>
    </source>
</evidence>
<dbReference type="EMBL" id="MKZO01000001">
    <property type="protein sequence ID" value="OLS64902.1"/>
    <property type="molecule type" value="Genomic_DNA"/>
</dbReference>
<dbReference type="Proteomes" id="UP000186736">
    <property type="component" value="Unassembled WGS sequence"/>
</dbReference>
<evidence type="ECO:0000313" key="4">
    <source>
        <dbReference type="EMBL" id="OLS64902.1"/>
    </source>
</evidence>
<dbReference type="Gene3D" id="3.55.50.30">
    <property type="match status" value="1"/>
</dbReference>
<evidence type="ECO:0000313" key="5">
    <source>
        <dbReference type="Proteomes" id="UP000186736"/>
    </source>
</evidence>
<evidence type="ECO:0000259" key="3">
    <source>
        <dbReference type="Pfam" id="PF08281"/>
    </source>
</evidence>
<dbReference type="InterPro" id="IPR013325">
    <property type="entry name" value="RNA_pol_sigma_r2"/>
</dbReference>
<dbReference type="Gene3D" id="2.60.120.1440">
    <property type="match status" value="1"/>
</dbReference>
<proteinExistence type="predicted"/>
<dbReference type="Pfam" id="PF04773">
    <property type="entry name" value="FecR"/>
    <property type="match status" value="1"/>
</dbReference>
<dbReference type="Pfam" id="PF04542">
    <property type="entry name" value="Sigma70_r2"/>
    <property type="match status" value="1"/>
</dbReference>
<dbReference type="InterPro" id="IPR014284">
    <property type="entry name" value="RNA_pol_sigma-70_dom"/>
</dbReference>
<feature type="domain" description="RNA polymerase sigma-70 region 2" evidence="1">
    <location>
        <begin position="28"/>
        <end position="85"/>
    </location>
</feature>
<dbReference type="InterPro" id="IPR036388">
    <property type="entry name" value="WH-like_DNA-bd_sf"/>
</dbReference>
<dbReference type="AlphaFoldDB" id="A0A1Q9RC54"/>
<dbReference type="NCBIfam" id="TIGR02937">
    <property type="entry name" value="sigma70-ECF"/>
    <property type="match status" value="1"/>
</dbReference>
<dbReference type="InterPro" id="IPR013249">
    <property type="entry name" value="RNA_pol_sigma70_r4_t2"/>
</dbReference>
<dbReference type="SUPFAM" id="SSF88946">
    <property type="entry name" value="Sigma2 domain of RNA polymerase sigma factors"/>
    <property type="match status" value="1"/>
</dbReference>
<dbReference type="InterPro" id="IPR013324">
    <property type="entry name" value="RNA_pol_sigma_r3/r4-like"/>
</dbReference>
<dbReference type="Pfam" id="PF08281">
    <property type="entry name" value="Sigma70_r4_2"/>
    <property type="match status" value="1"/>
</dbReference>
<evidence type="ECO:0000259" key="2">
    <source>
        <dbReference type="Pfam" id="PF04773"/>
    </source>
</evidence>
<dbReference type="RefSeq" id="WP_075801160.1">
    <property type="nucleotide sequence ID" value="NZ_MKZO01000001.1"/>
</dbReference>
<dbReference type="GO" id="GO:0016987">
    <property type="term" value="F:sigma factor activity"/>
    <property type="evidence" value="ECO:0007669"/>
    <property type="project" value="InterPro"/>
</dbReference>
<organism evidence="4 5">
    <name type="scientific">Pseudomonas putida</name>
    <name type="common">Arthrobacter siderocapsulatus</name>
    <dbReference type="NCBI Taxonomy" id="303"/>
    <lineage>
        <taxon>Bacteria</taxon>
        <taxon>Pseudomonadati</taxon>
        <taxon>Pseudomonadota</taxon>
        <taxon>Gammaproteobacteria</taxon>
        <taxon>Pseudomonadales</taxon>
        <taxon>Pseudomonadaceae</taxon>
        <taxon>Pseudomonas</taxon>
    </lineage>
</organism>
<dbReference type="InterPro" id="IPR012373">
    <property type="entry name" value="Ferrdict_sens_TM"/>
</dbReference>
<feature type="domain" description="RNA polymerase sigma factor 70 region 4 type 2" evidence="3">
    <location>
        <begin position="117"/>
        <end position="169"/>
    </location>
</feature>
<dbReference type="GO" id="GO:0016989">
    <property type="term" value="F:sigma factor antagonist activity"/>
    <property type="evidence" value="ECO:0007669"/>
    <property type="project" value="TreeGrafter"/>
</dbReference>
<gene>
    <name evidence="4" type="ORF">PSEMO_00030</name>
</gene>
<sequence length="421" mass="46254">MSEPLDLPPNDASARARFLQVFLAQRGRMESLVNRRVGCRATAADLVQELFLRFWRRPQVEIEALDSYLMRCAGNIAIDHLRSEGVRERINDNLPEPLELPLESQPEAAHEATSDLRRIEAALHALPERTRQIFLLNRLHGRTYGEIANSVGLSQSAVEKHMMRALEACKASIASEPVPSRKARKLGGLAGAASVALILAMVAGWHPADWLRDLGAHYVAPVGQLRAVTLADNSQLMLDADTAISVDFSHGQRRIEVRRGAVFFHVTHTGQPFIVETEGGRTEVLGTQFEVRQQAHGAQVTVLSGRVGVTAAEGEAQQVLTANQQVEYHDGHAGPVHGVDSEGRLAWRQGWLNYYQVPLSQVVDDLARYYPGRIILLDRELGARKVSGSFPGNDPLAALDALGAVAGFERHTLLGRVTLLR</sequence>
<feature type="domain" description="FecR protein" evidence="2">
    <location>
        <begin position="219"/>
        <end position="307"/>
    </location>
</feature>
<dbReference type="SUPFAM" id="SSF88659">
    <property type="entry name" value="Sigma3 and sigma4 domains of RNA polymerase sigma factors"/>
    <property type="match status" value="1"/>
</dbReference>
<dbReference type="Gene3D" id="1.10.1740.10">
    <property type="match status" value="1"/>
</dbReference>
<dbReference type="GO" id="GO:0003677">
    <property type="term" value="F:DNA binding"/>
    <property type="evidence" value="ECO:0007669"/>
    <property type="project" value="InterPro"/>
</dbReference>
<dbReference type="InterPro" id="IPR006860">
    <property type="entry name" value="FecR"/>
</dbReference>
<comment type="caution">
    <text evidence="4">The sequence shown here is derived from an EMBL/GenBank/DDBJ whole genome shotgun (WGS) entry which is preliminary data.</text>
</comment>
<name>A0A1Q9RC54_PSEPU</name>